<dbReference type="eggNOG" id="COG3145">
    <property type="taxonomic scope" value="Bacteria"/>
</dbReference>
<name>W0RCQ2_9BACT</name>
<keyword evidence="3" id="KW-1185">Reference proteome</keyword>
<dbReference type="PATRIC" id="fig|861299.3.peg.672"/>
<dbReference type="GO" id="GO:0016491">
    <property type="term" value="F:oxidoreductase activity"/>
    <property type="evidence" value="ECO:0007669"/>
    <property type="project" value="TreeGrafter"/>
</dbReference>
<dbReference type="STRING" id="861299.J421_0660"/>
<dbReference type="InterPro" id="IPR037151">
    <property type="entry name" value="AlkB-like_sf"/>
</dbReference>
<evidence type="ECO:0000313" key="2">
    <source>
        <dbReference type="EMBL" id="AHG88197.1"/>
    </source>
</evidence>
<dbReference type="KEGG" id="gba:J421_0660"/>
<protein>
    <submittedName>
        <fullName evidence="2">2OG-Fe(II) oxygenase</fullName>
    </submittedName>
</protein>
<dbReference type="InterPro" id="IPR005123">
    <property type="entry name" value="Oxoglu/Fe-dep_dioxygenase_dom"/>
</dbReference>
<dbReference type="GO" id="GO:0032451">
    <property type="term" value="F:demethylase activity"/>
    <property type="evidence" value="ECO:0007669"/>
    <property type="project" value="TreeGrafter"/>
</dbReference>
<feature type="domain" description="Fe2OG dioxygenase" evidence="1">
    <location>
        <begin position="99"/>
        <end position="190"/>
    </location>
</feature>
<dbReference type="EMBL" id="CP007128">
    <property type="protein sequence ID" value="AHG88197.1"/>
    <property type="molecule type" value="Genomic_DNA"/>
</dbReference>
<dbReference type="Gene3D" id="2.60.120.590">
    <property type="entry name" value="Alpha-ketoglutarate-dependent dioxygenase AlkB-like"/>
    <property type="match status" value="1"/>
</dbReference>
<dbReference type="InParanoid" id="W0RCQ2"/>
<dbReference type="SUPFAM" id="SSF51197">
    <property type="entry name" value="Clavaminate synthase-like"/>
    <property type="match status" value="1"/>
</dbReference>
<dbReference type="OrthoDB" id="278699at2"/>
<dbReference type="HOGENOM" id="CLU_093795_0_0_0"/>
<evidence type="ECO:0000313" key="3">
    <source>
        <dbReference type="Proteomes" id="UP000019151"/>
    </source>
</evidence>
<dbReference type="AlphaFoldDB" id="W0RCQ2"/>
<dbReference type="PANTHER" id="PTHR12463:SF1">
    <property type="entry name" value="2-OXOGLUTARATE AND FE-DEPENDENT OXYGENASE FAMILY PROTEIN"/>
    <property type="match status" value="1"/>
</dbReference>
<proteinExistence type="predicted"/>
<evidence type="ECO:0000259" key="1">
    <source>
        <dbReference type="PROSITE" id="PS51471"/>
    </source>
</evidence>
<reference evidence="2 3" key="1">
    <citation type="journal article" date="2014" name="Genome Announc.">
        <title>Genome Sequence and Methylome of Soil Bacterium Gemmatirosa kalamazoonensis KBS708T, a Member of the Rarely Cultivated Gemmatimonadetes Phylum.</title>
        <authorList>
            <person name="Debruyn J.M."/>
            <person name="Radosevich M."/>
            <person name="Wommack K.E."/>
            <person name="Polson S.W."/>
            <person name="Hauser L.J."/>
            <person name="Fawaz M.N."/>
            <person name="Korlach J."/>
            <person name="Tsai Y.C."/>
        </authorList>
    </citation>
    <scope>NUCLEOTIDE SEQUENCE [LARGE SCALE GENOMIC DNA]</scope>
    <source>
        <strain evidence="2 3">KBS708</strain>
    </source>
</reference>
<dbReference type="PANTHER" id="PTHR12463">
    <property type="entry name" value="OXYGENASE-RELATED"/>
    <property type="match status" value="1"/>
</dbReference>
<accession>W0RCQ2</accession>
<dbReference type="RefSeq" id="WP_025409742.1">
    <property type="nucleotide sequence ID" value="NZ_CP007128.1"/>
</dbReference>
<dbReference type="InterPro" id="IPR027450">
    <property type="entry name" value="AlkB-like"/>
</dbReference>
<dbReference type="InterPro" id="IPR032857">
    <property type="entry name" value="ALKBH4"/>
</dbReference>
<dbReference type="Pfam" id="PF13532">
    <property type="entry name" value="2OG-FeII_Oxy_2"/>
    <property type="match status" value="1"/>
</dbReference>
<dbReference type="Proteomes" id="UP000019151">
    <property type="component" value="Chromosome"/>
</dbReference>
<organism evidence="2 3">
    <name type="scientific">Gemmatirosa kalamazoonensis</name>
    <dbReference type="NCBI Taxonomy" id="861299"/>
    <lineage>
        <taxon>Bacteria</taxon>
        <taxon>Pseudomonadati</taxon>
        <taxon>Gemmatimonadota</taxon>
        <taxon>Gemmatimonadia</taxon>
        <taxon>Gemmatimonadales</taxon>
        <taxon>Gemmatimonadaceae</taxon>
        <taxon>Gemmatirosa</taxon>
    </lineage>
</organism>
<dbReference type="PROSITE" id="PS51471">
    <property type="entry name" value="FE2OG_OXY"/>
    <property type="match status" value="1"/>
</dbReference>
<sequence>MPDQLDIFGAAPLPPLPDGFLYREEVITPDVERDVIARMRELPFREFEFHGYTGKRRVVSFGWKYDFEARVLHEADDMPPFLVALRETAASVAGLAPAALQHVLVTEYGPGAAIGWHRDKDVFGEVVGISLLSPCTFRLRRAVGERWERVNLVAEPRSAYVLRGPSRTEWEHSIPAVEALRYSVTYRNLRGA</sequence>
<dbReference type="GO" id="GO:0070988">
    <property type="term" value="P:demethylation"/>
    <property type="evidence" value="ECO:0007669"/>
    <property type="project" value="InterPro"/>
</dbReference>
<gene>
    <name evidence="2" type="ORF">J421_0660</name>
</gene>